<keyword evidence="4 5" id="KW-0472">Membrane</keyword>
<keyword evidence="5" id="KW-0813">Transport</keyword>
<dbReference type="AlphaFoldDB" id="A0A8G2BKW2"/>
<evidence type="ECO:0000313" key="7">
    <source>
        <dbReference type="EMBL" id="SDG30505.1"/>
    </source>
</evidence>
<reference evidence="7 8" key="1">
    <citation type="submission" date="2016-10" db="EMBL/GenBank/DDBJ databases">
        <authorList>
            <person name="Varghese N."/>
            <person name="Submissions S."/>
        </authorList>
    </citation>
    <scope>NUCLEOTIDE SEQUENCE [LARGE SCALE GENOMIC DNA]</scope>
    <source>
        <strain evidence="7 8">DSM 18839</strain>
    </source>
</reference>
<accession>A0A8G2BKW2</accession>
<dbReference type="EMBL" id="FNBW01000014">
    <property type="protein sequence ID" value="SDG30505.1"/>
    <property type="molecule type" value="Genomic_DNA"/>
</dbReference>
<evidence type="ECO:0000256" key="3">
    <source>
        <dbReference type="ARBA" id="ARBA00022989"/>
    </source>
</evidence>
<dbReference type="Proteomes" id="UP000198615">
    <property type="component" value="Unassembled WGS sequence"/>
</dbReference>
<keyword evidence="8" id="KW-1185">Reference proteome</keyword>
<feature type="transmembrane region" description="Helical" evidence="5">
    <location>
        <begin position="116"/>
        <end position="143"/>
    </location>
</feature>
<keyword evidence="2 5" id="KW-0812">Transmembrane</keyword>
<feature type="domain" description="ABC transmembrane type-2" evidence="6">
    <location>
        <begin position="36"/>
        <end position="262"/>
    </location>
</feature>
<dbReference type="Pfam" id="PF01061">
    <property type="entry name" value="ABC2_membrane"/>
    <property type="match status" value="1"/>
</dbReference>
<dbReference type="PRINTS" id="PR00164">
    <property type="entry name" value="ABC2TRNSPORT"/>
</dbReference>
<feature type="transmembrane region" description="Helical" evidence="5">
    <location>
        <begin position="72"/>
        <end position="95"/>
    </location>
</feature>
<evidence type="ECO:0000256" key="1">
    <source>
        <dbReference type="ARBA" id="ARBA00004141"/>
    </source>
</evidence>
<dbReference type="InterPro" id="IPR000412">
    <property type="entry name" value="ABC_2_transport"/>
</dbReference>
<protein>
    <recommendedName>
        <fullName evidence="5">Transport permease protein</fullName>
    </recommendedName>
</protein>
<comment type="similarity">
    <text evidence="5">Belongs to the ABC-2 integral membrane protein family.</text>
</comment>
<feature type="transmembrane region" description="Helical" evidence="5">
    <location>
        <begin position="41"/>
        <end position="60"/>
    </location>
</feature>
<sequence>MSVTTEMHRVTGPAASARRIAAMVRRYWYLIRGSWPRLAELAYWPTVQMILWGLVSQFFMTQSSWLAQAGGVLIAGVLLWDLLFRGQIGFTICFLEEMWSRNLGHLFVSPLRPWELVVALITMSAIRTVLGGVFAAVIAILLYEFSIFDLGLPLLAFFLVLMGMGWGIGMVITAIVLRAGLGAESLAWVAMFALAPISAVYYPVETLPEAVRWLAWLTPSAHVFEGMRALMVEGVFRWDLLGRALLLDVVYLGIGAATFAWAFAKAREEGKLLQTGE</sequence>
<name>A0A8G2BKW2_9PROT</name>
<evidence type="ECO:0000256" key="5">
    <source>
        <dbReference type="RuleBase" id="RU361157"/>
    </source>
</evidence>
<dbReference type="PROSITE" id="PS51012">
    <property type="entry name" value="ABC_TM2"/>
    <property type="match status" value="1"/>
</dbReference>
<dbReference type="InterPro" id="IPR013525">
    <property type="entry name" value="ABC2_TM"/>
</dbReference>
<dbReference type="PANTHER" id="PTHR43229:SF2">
    <property type="entry name" value="NODULATION PROTEIN J"/>
    <property type="match status" value="1"/>
</dbReference>
<dbReference type="GO" id="GO:0140359">
    <property type="term" value="F:ABC-type transporter activity"/>
    <property type="evidence" value="ECO:0007669"/>
    <property type="project" value="InterPro"/>
</dbReference>
<evidence type="ECO:0000256" key="4">
    <source>
        <dbReference type="ARBA" id="ARBA00023136"/>
    </source>
</evidence>
<gene>
    <name evidence="7" type="ORF">SAMN05660686_03956</name>
</gene>
<keyword evidence="3 5" id="KW-1133">Transmembrane helix</keyword>
<feature type="transmembrane region" description="Helical" evidence="5">
    <location>
        <begin position="240"/>
        <end position="264"/>
    </location>
</feature>
<keyword evidence="5" id="KW-1003">Cell membrane</keyword>
<evidence type="ECO:0000259" key="6">
    <source>
        <dbReference type="PROSITE" id="PS51012"/>
    </source>
</evidence>
<comment type="caution">
    <text evidence="7">The sequence shown here is derived from an EMBL/GenBank/DDBJ whole genome shotgun (WGS) entry which is preliminary data.</text>
</comment>
<evidence type="ECO:0000256" key="2">
    <source>
        <dbReference type="ARBA" id="ARBA00022692"/>
    </source>
</evidence>
<feature type="transmembrane region" description="Helical" evidence="5">
    <location>
        <begin position="186"/>
        <end position="204"/>
    </location>
</feature>
<comment type="subcellular location">
    <subcellularLocation>
        <location evidence="5">Cell inner membrane</location>
        <topology evidence="5">Multi-pass membrane protein</topology>
    </subcellularLocation>
    <subcellularLocation>
        <location evidence="1">Membrane</location>
        <topology evidence="1">Multi-pass membrane protein</topology>
    </subcellularLocation>
</comment>
<evidence type="ECO:0000313" key="8">
    <source>
        <dbReference type="Proteomes" id="UP000198615"/>
    </source>
</evidence>
<organism evidence="7 8">
    <name type="scientific">Thalassobaculum litoreum DSM 18839</name>
    <dbReference type="NCBI Taxonomy" id="1123362"/>
    <lineage>
        <taxon>Bacteria</taxon>
        <taxon>Pseudomonadati</taxon>
        <taxon>Pseudomonadota</taxon>
        <taxon>Alphaproteobacteria</taxon>
        <taxon>Rhodospirillales</taxon>
        <taxon>Thalassobaculaceae</taxon>
        <taxon>Thalassobaculum</taxon>
    </lineage>
</organism>
<dbReference type="InterPro" id="IPR051784">
    <property type="entry name" value="Nod_factor_ABC_transporter"/>
</dbReference>
<dbReference type="InterPro" id="IPR047817">
    <property type="entry name" value="ABC2_TM_bact-type"/>
</dbReference>
<dbReference type="PANTHER" id="PTHR43229">
    <property type="entry name" value="NODULATION PROTEIN J"/>
    <property type="match status" value="1"/>
</dbReference>
<proteinExistence type="inferred from homology"/>
<dbReference type="RefSeq" id="WP_245702074.1">
    <property type="nucleotide sequence ID" value="NZ_FNBW01000014.1"/>
</dbReference>
<feature type="transmembrane region" description="Helical" evidence="5">
    <location>
        <begin position="155"/>
        <end position="177"/>
    </location>
</feature>
<dbReference type="GO" id="GO:0043190">
    <property type="term" value="C:ATP-binding cassette (ABC) transporter complex"/>
    <property type="evidence" value="ECO:0007669"/>
    <property type="project" value="InterPro"/>
</dbReference>